<evidence type="ECO:0000256" key="5">
    <source>
        <dbReference type="ARBA" id="ARBA00022691"/>
    </source>
</evidence>
<dbReference type="EMBL" id="JAAABM010000005">
    <property type="protein sequence ID" value="KAF7677448.1"/>
    <property type="molecule type" value="Genomic_DNA"/>
</dbReference>
<evidence type="ECO:0000313" key="16">
    <source>
        <dbReference type="EMBL" id="KAF7677448.1"/>
    </source>
</evidence>
<evidence type="ECO:0000256" key="3">
    <source>
        <dbReference type="ARBA" id="ARBA00022605"/>
    </source>
</evidence>
<dbReference type="SUPFAM" id="SSF53790">
    <property type="entry name" value="Tetrapyrrole methylase"/>
    <property type="match status" value="1"/>
</dbReference>
<evidence type="ECO:0000256" key="11">
    <source>
        <dbReference type="ARBA" id="ARBA00055636"/>
    </source>
</evidence>
<dbReference type="InterPro" id="IPR028162">
    <property type="entry name" value="Met8_C"/>
</dbReference>
<keyword evidence="2 12" id="KW-0489">Methyltransferase</keyword>
<evidence type="ECO:0000256" key="9">
    <source>
        <dbReference type="ARBA" id="ARBA00023244"/>
    </source>
</evidence>
<dbReference type="GO" id="GO:0032259">
    <property type="term" value="P:methylation"/>
    <property type="evidence" value="ECO:0007669"/>
    <property type="project" value="UniProtKB-KW"/>
</dbReference>
<dbReference type="NCBIfam" id="TIGR01469">
    <property type="entry name" value="cobA_cysG_Cterm"/>
    <property type="match status" value="1"/>
</dbReference>
<dbReference type="CDD" id="cd11642">
    <property type="entry name" value="SUMT"/>
    <property type="match status" value="1"/>
</dbReference>
<protein>
    <submittedName>
        <fullName evidence="16">Uroporphyrin-iii c-methyltransferase</fullName>
    </submittedName>
</protein>
<keyword evidence="5" id="KW-0949">S-adenosyl-L-methionine</keyword>
<dbReference type="AlphaFoldDB" id="A0A8H7BDL1"/>
<dbReference type="PANTHER" id="PTHR45790:SF6">
    <property type="entry name" value="UROPORPHYRINOGEN-III C-METHYLTRANSFERASE"/>
    <property type="match status" value="1"/>
</dbReference>
<evidence type="ECO:0000259" key="14">
    <source>
        <dbReference type="Pfam" id="PF14823"/>
    </source>
</evidence>
<keyword evidence="8" id="KW-0486">Methionine biosynthesis</keyword>
<proteinExistence type="inferred from homology"/>
<dbReference type="SUPFAM" id="SSF75615">
    <property type="entry name" value="Siroheme synthase middle domains-like"/>
    <property type="match status" value="1"/>
</dbReference>
<evidence type="ECO:0000256" key="6">
    <source>
        <dbReference type="ARBA" id="ARBA00023002"/>
    </source>
</evidence>
<comment type="caution">
    <text evidence="16">The sequence shown here is derived from an EMBL/GenBank/DDBJ whole genome shotgun (WGS) entry which is preliminary data.</text>
</comment>
<accession>A0A8H7BDL1</accession>
<dbReference type="InterPro" id="IPR014776">
    <property type="entry name" value="4pyrrole_Mease_sub2"/>
</dbReference>
<evidence type="ECO:0000259" key="15">
    <source>
        <dbReference type="Pfam" id="PF14824"/>
    </source>
</evidence>
<keyword evidence="9" id="KW-0627">Porphyrin biosynthesis</keyword>
<evidence type="ECO:0000256" key="1">
    <source>
        <dbReference type="ARBA" id="ARBA00005879"/>
    </source>
</evidence>
<dbReference type="InterPro" id="IPR036291">
    <property type="entry name" value="NAD(P)-bd_dom_sf"/>
</dbReference>
<keyword evidence="3" id="KW-0028">Amino-acid biosynthesis</keyword>
<reference evidence="16" key="1">
    <citation type="submission" date="2020-01" db="EMBL/GenBank/DDBJ databases">
        <authorList>
            <person name="Feng Z.H.Z."/>
        </authorList>
    </citation>
    <scope>NUCLEOTIDE SEQUENCE</scope>
    <source>
        <strain evidence="16">CBS107.38</strain>
    </source>
</reference>
<evidence type="ECO:0000256" key="4">
    <source>
        <dbReference type="ARBA" id="ARBA00022679"/>
    </source>
</evidence>
<evidence type="ECO:0000259" key="13">
    <source>
        <dbReference type="Pfam" id="PF00590"/>
    </source>
</evidence>
<dbReference type="Gene3D" id="3.40.50.720">
    <property type="entry name" value="NAD(P)-binding Rossmann-like Domain"/>
    <property type="match status" value="1"/>
</dbReference>
<dbReference type="Pfam" id="PF10259">
    <property type="entry name" value="Rogdi_lz"/>
    <property type="match status" value="1"/>
</dbReference>
<dbReference type="InterPro" id="IPR014777">
    <property type="entry name" value="4pyrrole_Mease_sub1"/>
</dbReference>
<organism evidence="16 17">
    <name type="scientific">Alternaria burnsii</name>
    <dbReference type="NCBI Taxonomy" id="1187904"/>
    <lineage>
        <taxon>Eukaryota</taxon>
        <taxon>Fungi</taxon>
        <taxon>Dikarya</taxon>
        <taxon>Ascomycota</taxon>
        <taxon>Pezizomycotina</taxon>
        <taxon>Dothideomycetes</taxon>
        <taxon>Pleosporomycetidae</taxon>
        <taxon>Pleosporales</taxon>
        <taxon>Pleosporineae</taxon>
        <taxon>Pleosporaceae</taxon>
        <taxon>Alternaria</taxon>
        <taxon>Alternaria sect. Alternaria</taxon>
    </lineage>
</organism>
<dbReference type="InterPro" id="IPR000878">
    <property type="entry name" value="4pyrrol_Mease"/>
</dbReference>
<evidence type="ECO:0000256" key="7">
    <source>
        <dbReference type="ARBA" id="ARBA00023027"/>
    </source>
</evidence>
<keyword evidence="7" id="KW-0520">NAD</keyword>
<dbReference type="FunFam" id="3.40.50.720:FF:000504">
    <property type="entry name" value="Siroheme synthase, putative"/>
    <property type="match status" value="1"/>
</dbReference>
<comment type="catalytic activity">
    <reaction evidence="10">
        <text>uroporphyrinogen III + 2 S-adenosyl-L-methionine = precorrin-2 + 2 S-adenosyl-L-homocysteine + H(+)</text>
        <dbReference type="Rhea" id="RHEA:32459"/>
        <dbReference type="ChEBI" id="CHEBI:15378"/>
        <dbReference type="ChEBI" id="CHEBI:57308"/>
        <dbReference type="ChEBI" id="CHEBI:57856"/>
        <dbReference type="ChEBI" id="CHEBI:58827"/>
        <dbReference type="ChEBI" id="CHEBI:59789"/>
        <dbReference type="EC" id="2.1.1.107"/>
    </reaction>
</comment>
<dbReference type="PANTHER" id="PTHR45790">
    <property type="entry name" value="SIROHEME SYNTHASE-RELATED"/>
    <property type="match status" value="1"/>
</dbReference>
<keyword evidence="17" id="KW-1185">Reference proteome</keyword>
<gene>
    <name evidence="16" type="ORF">GT037_004307</name>
</gene>
<dbReference type="GO" id="GO:0009086">
    <property type="term" value="P:methionine biosynthetic process"/>
    <property type="evidence" value="ECO:0007669"/>
    <property type="project" value="UniProtKB-KW"/>
</dbReference>
<dbReference type="InterPro" id="IPR003043">
    <property type="entry name" value="Uropor_MeTrfase_CS"/>
</dbReference>
<dbReference type="InterPro" id="IPR035996">
    <property type="entry name" value="4pyrrol_Methylase_sf"/>
</dbReference>
<dbReference type="RefSeq" id="XP_038787626.1">
    <property type="nucleotide sequence ID" value="XM_038929354.1"/>
</dbReference>
<evidence type="ECO:0000256" key="12">
    <source>
        <dbReference type="RuleBase" id="RU003960"/>
    </source>
</evidence>
<feature type="domain" description="Siroheme synthase central" evidence="15">
    <location>
        <begin position="485"/>
        <end position="511"/>
    </location>
</feature>
<dbReference type="PROSITE" id="PS00840">
    <property type="entry name" value="SUMT_2"/>
    <property type="match status" value="1"/>
</dbReference>
<dbReference type="SUPFAM" id="SSF51735">
    <property type="entry name" value="NAD(P)-binding Rossmann-fold domains"/>
    <property type="match status" value="1"/>
</dbReference>
<dbReference type="InterPro" id="IPR050161">
    <property type="entry name" value="Siro_Cobalamin_biosynth"/>
</dbReference>
<keyword evidence="4 12" id="KW-0808">Transferase</keyword>
<name>A0A8H7BDL1_9PLEO</name>
<dbReference type="GO" id="GO:0004851">
    <property type="term" value="F:uroporphyrin-III C-methyltransferase activity"/>
    <property type="evidence" value="ECO:0007669"/>
    <property type="project" value="UniProtKB-EC"/>
</dbReference>
<feature type="domain" description="Siroheme biosynthesis protein Met8 C-terminal" evidence="14">
    <location>
        <begin position="568"/>
        <end position="606"/>
    </location>
</feature>
<evidence type="ECO:0000256" key="2">
    <source>
        <dbReference type="ARBA" id="ARBA00022603"/>
    </source>
</evidence>
<evidence type="ECO:0000313" key="17">
    <source>
        <dbReference type="Proteomes" id="UP000596902"/>
    </source>
</evidence>
<dbReference type="Proteomes" id="UP000596902">
    <property type="component" value="Unassembled WGS sequence"/>
</dbReference>
<evidence type="ECO:0000256" key="10">
    <source>
        <dbReference type="ARBA" id="ARBA00052360"/>
    </source>
</evidence>
<dbReference type="InterPro" id="IPR028281">
    <property type="entry name" value="Sirohaem_synthase_central"/>
</dbReference>
<sequence length="894" mass="96341">MEPGQQPTTTCTVVPWKHITMSTAVWPPIDDARLADQQAASQARELEWLLVQLRETLQSLKAGLEECAALLAPSENGSTLVLTSVRSESLKGLITRIGTRITKGNVKLRLASLPPPKGSLTYDLAISSAPHAPTLVVPQLTAIRTSINSCLDVIDVATWGGDATNANFVSGQLQLLHDHILEAQAALKGYSDVQPPWWENPVDDKTFDPPLPANVSFHLFVFDAALVLEIRTLEPHNAGDSTSLTGFSIRNTFASALGGARAPAHDEADRTFKYKDHDVRVKEKIRVESQDPALISASAKLNALGHSVMLSRKALNIQSIAPSTIGRDHHSHVAFFRGDALIVAIYSTSHFNMAPALLTAVDATSHIHLVVGSNPLAGARCARSIEVGAKPVLLAPEDSTLHYGLVKRIEAGEVKWLKRSFVEEDLTTLGRPEVDGVVDAVFVTAGGKHTSATHISSLCRRLRIPVNVADAPNLCSFTLLSTHSDGPLQIGITTSGKGCKLSARIRREIAASLPPRLGDAVERLGTLRRRIWEEDHAAELSQDLEAEEEDSGQPATFNKLILEESKEAARGRRMRWLSQICEYWPLRRLAGITDADVDMLFREFASSSPSKVGPTATTPGRRAGRIILAGSGPGNPDLLTRAAHKAILSADLILADKLVPAPILDLVPRRATVHIARKFPGNADKAQEELLELGLEGLKAGKVVVRIKQGDPYIYGRGGEEYDFFRAHGFIPSVLPGITSALSAPLFAAIPATHRGIADQVLVCTGTGRKGAPLDPPEFVASRTLVLLMSLHRLSALVESLVGKGYPAELPVAVLERASCPDQRVIRTTLEHVCAAVEEEGSRPPGLLVVGNACKVLMKYEQRWVVEEGFHGLDNLGGDGELEISRLTEAAIAA</sequence>
<dbReference type="InterPro" id="IPR006366">
    <property type="entry name" value="CobA/CysG_C"/>
</dbReference>
<dbReference type="Pfam" id="PF00590">
    <property type="entry name" value="TP_methylase"/>
    <property type="match status" value="1"/>
</dbReference>
<dbReference type="FunFam" id="3.30.950.10:FF:000005">
    <property type="entry name" value="Uroporphyrin-III c-methyltransferase, putative"/>
    <property type="match status" value="1"/>
</dbReference>
<keyword evidence="6" id="KW-0560">Oxidoreductase</keyword>
<dbReference type="GO" id="GO:0019354">
    <property type="term" value="P:siroheme biosynthetic process"/>
    <property type="evidence" value="ECO:0007669"/>
    <property type="project" value="InterPro"/>
</dbReference>
<comment type="function">
    <text evidence="11">Siroheme synthase involved in methionine biosynthesis.</text>
</comment>
<dbReference type="Pfam" id="PF14823">
    <property type="entry name" value="Sirohm_synth_C"/>
    <property type="match status" value="1"/>
</dbReference>
<dbReference type="GO" id="GO:0016491">
    <property type="term" value="F:oxidoreductase activity"/>
    <property type="evidence" value="ECO:0007669"/>
    <property type="project" value="UniProtKB-KW"/>
</dbReference>
<dbReference type="GeneID" id="62202532"/>
<dbReference type="Gene3D" id="3.30.950.10">
    <property type="entry name" value="Methyltransferase, Cobalt-precorrin-4 Transmethylase, Domain 2"/>
    <property type="match status" value="1"/>
</dbReference>
<dbReference type="InterPro" id="IPR028241">
    <property type="entry name" value="RAVE2/Rogdi"/>
</dbReference>
<comment type="similarity">
    <text evidence="1 12">Belongs to the precorrin methyltransferase family.</text>
</comment>
<dbReference type="Pfam" id="PF13241">
    <property type="entry name" value="NAD_binding_7"/>
    <property type="match status" value="1"/>
</dbReference>
<dbReference type="Pfam" id="PF14824">
    <property type="entry name" value="Sirohm_synth_M"/>
    <property type="match status" value="1"/>
</dbReference>
<reference evidence="16" key="2">
    <citation type="submission" date="2020-08" db="EMBL/GenBank/DDBJ databases">
        <title>Draft Genome Sequence of Cumin Blight Pathogen Alternaria burnsii.</title>
        <authorList>
            <person name="Feng Z."/>
        </authorList>
    </citation>
    <scope>NUCLEOTIDE SEQUENCE</scope>
    <source>
        <strain evidence="16">CBS107.38</strain>
    </source>
</reference>
<dbReference type="FunFam" id="3.40.1010.10:FF:000006">
    <property type="entry name" value="Siroheme synthase, putative"/>
    <property type="match status" value="1"/>
</dbReference>
<evidence type="ECO:0000256" key="8">
    <source>
        <dbReference type="ARBA" id="ARBA00023167"/>
    </source>
</evidence>
<feature type="domain" description="Tetrapyrrole methylase" evidence="13">
    <location>
        <begin position="625"/>
        <end position="833"/>
    </location>
</feature>
<dbReference type="Gene3D" id="3.40.1010.10">
    <property type="entry name" value="Cobalt-precorrin-4 Transmethylase, Domain 1"/>
    <property type="match status" value="1"/>
</dbReference>